<proteinExistence type="predicted"/>
<dbReference type="PANTHER" id="PTHR43235:SF1">
    <property type="entry name" value="GLUTAMINE AMIDOTRANSFERASE PB2B2.05-RELATED"/>
    <property type="match status" value="1"/>
</dbReference>
<feature type="region of interest" description="Disordered" evidence="1">
    <location>
        <begin position="1"/>
        <end position="23"/>
    </location>
</feature>
<dbReference type="GO" id="GO:0006598">
    <property type="term" value="P:polyamine catabolic process"/>
    <property type="evidence" value="ECO:0007669"/>
    <property type="project" value="TreeGrafter"/>
</dbReference>
<keyword evidence="3" id="KW-1185">Reference proteome</keyword>
<dbReference type="Pfam" id="PF07722">
    <property type="entry name" value="Peptidase_C26"/>
    <property type="match status" value="1"/>
</dbReference>
<dbReference type="InterPro" id="IPR029062">
    <property type="entry name" value="Class_I_gatase-like"/>
</dbReference>
<dbReference type="EMBL" id="QFFN01000002">
    <property type="protein sequence ID" value="PWG60542.1"/>
    <property type="molecule type" value="Genomic_DNA"/>
</dbReference>
<dbReference type="AlphaFoldDB" id="A0A2U2MUQ9"/>
<dbReference type="GO" id="GO:0033969">
    <property type="term" value="F:gamma-glutamyl-gamma-aminobutyrate hydrolase activity"/>
    <property type="evidence" value="ECO:0007669"/>
    <property type="project" value="TreeGrafter"/>
</dbReference>
<dbReference type="PROSITE" id="PS51273">
    <property type="entry name" value="GATASE_TYPE_1"/>
    <property type="match status" value="1"/>
</dbReference>
<dbReference type="InterPro" id="IPR011697">
    <property type="entry name" value="Peptidase_C26"/>
</dbReference>
<protein>
    <submittedName>
        <fullName evidence="2">Uncharacterized protein</fullName>
    </submittedName>
</protein>
<dbReference type="SUPFAM" id="SSF52317">
    <property type="entry name" value="Class I glutamine amidotransferase-like"/>
    <property type="match status" value="1"/>
</dbReference>
<dbReference type="GO" id="GO:0005829">
    <property type="term" value="C:cytosol"/>
    <property type="evidence" value="ECO:0007669"/>
    <property type="project" value="TreeGrafter"/>
</dbReference>
<dbReference type="InterPro" id="IPR044668">
    <property type="entry name" value="PuuD-like"/>
</dbReference>
<evidence type="ECO:0000313" key="2">
    <source>
        <dbReference type="EMBL" id="PWG60542.1"/>
    </source>
</evidence>
<dbReference type="Gene3D" id="3.40.50.880">
    <property type="match status" value="1"/>
</dbReference>
<dbReference type="Proteomes" id="UP000245753">
    <property type="component" value="Unassembled WGS sequence"/>
</dbReference>
<reference evidence="2 3" key="1">
    <citation type="journal article" date="2018" name="Int. J. Syst. Evol. Microbiol.">
        <title>Bifidobacterium catulorum sp. nov., a novel taxon from the faeces of the baby common marmoset (Callithrix jacchus).</title>
        <authorList>
            <person name="Modesto M."/>
            <person name="Michelini S."/>
            <person name="Oki K."/>
            <person name="Biavati B."/>
            <person name="Watanabe K."/>
            <person name="Mattarelli P."/>
        </authorList>
    </citation>
    <scope>NUCLEOTIDE SEQUENCE [LARGE SCALE GENOMIC DNA]</scope>
    <source>
        <strain evidence="2 3">MRM 8.19</strain>
    </source>
</reference>
<evidence type="ECO:0000256" key="1">
    <source>
        <dbReference type="SAM" id="MobiDB-lite"/>
    </source>
</evidence>
<comment type="caution">
    <text evidence="2">The sequence shown here is derived from an EMBL/GenBank/DDBJ whole genome shotgun (WGS) entry which is preliminary data.</text>
</comment>
<accession>A0A2U2MUQ9</accession>
<dbReference type="PANTHER" id="PTHR43235">
    <property type="entry name" value="GLUTAMINE AMIDOTRANSFERASE PB2B2.05-RELATED"/>
    <property type="match status" value="1"/>
</dbReference>
<dbReference type="CDD" id="cd01745">
    <property type="entry name" value="GATase1_2"/>
    <property type="match status" value="1"/>
</dbReference>
<name>A0A2U2MUQ9_9BIFI</name>
<gene>
    <name evidence="2" type="ORF">DF200_01245</name>
</gene>
<organism evidence="2 3">
    <name type="scientific">Bifidobacterium catulorum</name>
    <dbReference type="NCBI Taxonomy" id="1630173"/>
    <lineage>
        <taxon>Bacteria</taxon>
        <taxon>Bacillati</taxon>
        <taxon>Actinomycetota</taxon>
        <taxon>Actinomycetes</taxon>
        <taxon>Bifidobacteriales</taxon>
        <taxon>Bifidobacteriaceae</taxon>
        <taxon>Bifidobacterium</taxon>
    </lineage>
</organism>
<evidence type="ECO:0000313" key="3">
    <source>
        <dbReference type="Proteomes" id="UP000245753"/>
    </source>
</evidence>
<sequence length="281" mass="30952">MRIRRPCSGPPFSTSHDRDPYNRNCHSVYRRKRGQGKAATMKPVVALMMQYSETVPGAFDIDPGYLRLLEFAGANVLTVDPSDDDDYLMAMLDRADGLLIPGGNDIDPALYGGVALPGMDEPVPLRDHAEATLLRAAYERHMPYLGICRGLQMMCVLAGGDLYQQISHDVPGALDHWQKTPFAEPSHDVRILPGTPLHRILGRESLPVNSVHHQAVHKAGDGVEIQATAPDGVIEAVYRPDRAFFMGVQWHPEQTPSDEPSGRLARAFAAACDEYRQSSKS</sequence>